<dbReference type="AlphaFoldDB" id="A0AAN6XZK3"/>
<dbReference type="Proteomes" id="UP001301769">
    <property type="component" value="Unassembled WGS sequence"/>
</dbReference>
<gene>
    <name evidence="2" type="ORF">QBC37DRAFT_49756</name>
</gene>
<comment type="caution">
    <text evidence="2">The sequence shown here is derived from an EMBL/GenBank/DDBJ whole genome shotgun (WGS) entry which is preliminary data.</text>
</comment>
<reference evidence="2" key="1">
    <citation type="journal article" date="2023" name="Mol. Phylogenet. Evol.">
        <title>Genome-scale phylogeny and comparative genomics of the fungal order Sordariales.</title>
        <authorList>
            <person name="Hensen N."/>
            <person name="Bonometti L."/>
            <person name="Westerberg I."/>
            <person name="Brannstrom I.O."/>
            <person name="Guillou S."/>
            <person name="Cros-Aarteil S."/>
            <person name="Calhoun S."/>
            <person name="Haridas S."/>
            <person name="Kuo A."/>
            <person name="Mondo S."/>
            <person name="Pangilinan J."/>
            <person name="Riley R."/>
            <person name="LaButti K."/>
            <person name="Andreopoulos B."/>
            <person name="Lipzen A."/>
            <person name="Chen C."/>
            <person name="Yan M."/>
            <person name="Daum C."/>
            <person name="Ng V."/>
            <person name="Clum A."/>
            <person name="Steindorff A."/>
            <person name="Ohm R.A."/>
            <person name="Martin F."/>
            <person name="Silar P."/>
            <person name="Natvig D.O."/>
            <person name="Lalanne C."/>
            <person name="Gautier V."/>
            <person name="Ament-Velasquez S.L."/>
            <person name="Kruys A."/>
            <person name="Hutchinson M.I."/>
            <person name="Powell A.J."/>
            <person name="Barry K."/>
            <person name="Miller A.N."/>
            <person name="Grigoriev I.V."/>
            <person name="Debuchy R."/>
            <person name="Gladieux P."/>
            <person name="Hiltunen Thoren M."/>
            <person name="Johannesson H."/>
        </authorList>
    </citation>
    <scope>NUCLEOTIDE SEQUENCE</scope>
    <source>
        <strain evidence="2">PSN293</strain>
    </source>
</reference>
<evidence type="ECO:0000313" key="3">
    <source>
        <dbReference type="Proteomes" id="UP001301769"/>
    </source>
</evidence>
<sequence length="462" mass="51172">MKKFMKHFKAAYKDPANQQNHQIKEPRHHQSEIQDPKYIVDNSPSPYPAPVPTPAPYPDNKGISYHHEPHPSNNEDVGTFSGFGSWMASFEPDPGARGVVEIPGPQPCQPIVPEVLSLAEGCDPYSLIRLTLHDVRRRNPLDQNLKCAVQINGPWFMTLAQVNRLLEKHGYQAMATAKHRELTARNWNGEKALPTELQIPIIHGLSRYEHEPGEGPLMSETEQCGTFLQNLGRLRVRCNDGKVLVTSYPGELEINFNRTLRLPEDGKTHSQPIRLGKIDVNNVAGISKKLQTSGNQSLVDMARKGGVFFPLYQREAMFLSFKARQDAFAVRVFVGGVNAVSGLPWSSPAGSKVASQDYLSIPPQRFLDGVCVAKDVVKQFIAMPLGSGYSVEKQVTCKETVGGMQLEIIPGNRWSLYVPASDKLPQPGPYYPDPRQVAGSLGVDMVVLGDRRDLLLPGQKGE</sequence>
<proteinExistence type="predicted"/>
<reference evidence="2" key="2">
    <citation type="submission" date="2023-05" db="EMBL/GenBank/DDBJ databases">
        <authorList>
            <consortium name="Lawrence Berkeley National Laboratory"/>
            <person name="Steindorff A."/>
            <person name="Hensen N."/>
            <person name="Bonometti L."/>
            <person name="Westerberg I."/>
            <person name="Brannstrom I.O."/>
            <person name="Guillou S."/>
            <person name="Cros-Aarteil S."/>
            <person name="Calhoun S."/>
            <person name="Haridas S."/>
            <person name="Kuo A."/>
            <person name="Mondo S."/>
            <person name="Pangilinan J."/>
            <person name="Riley R."/>
            <person name="Labutti K."/>
            <person name="Andreopoulos B."/>
            <person name="Lipzen A."/>
            <person name="Chen C."/>
            <person name="Yanf M."/>
            <person name="Daum C."/>
            <person name="Ng V."/>
            <person name="Clum A."/>
            <person name="Ohm R."/>
            <person name="Martin F."/>
            <person name="Silar P."/>
            <person name="Natvig D."/>
            <person name="Lalanne C."/>
            <person name="Gautier V."/>
            <person name="Ament-Velasquez S.L."/>
            <person name="Kruys A."/>
            <person name="Hutchinson M.I."/>
            <person name="Powell A.J."/>
            <person name="Barry K."/>
            <person name="Miller A.N."/>
            <person name="Grigoriev I.V."/>
            <person name="Debuchy R."/>
            <person name="Gladieux P."/>
            <person name="Thoren M.H."/>
            <person name="Johannesson H."/>
        </authorList>
    </citation>
    <scope>NUCLEOTIDE SEQUENCE</scope>
    <source>
        <strain evidence="2">PSN293</strain>
    </source>
</reference>
<organism evidence="2 3">
    <name type="scientific">Rhypophila decipiens</name>
    <dbReference type="NCBI Taxonomy" id="261697"/>
    <lineage>
        <taxon>Eukaryota</taxon>
        <taxon>Fungi</taxon>
        <taxon>Dikarya</taxon>
        <taxon>Ascomycota</taxon>
        <taxon>Pezizomycotina</taxon>
        <taxon>Sordariomycetes</taxon>
        <taxon>Sordariomycetidae</taxon>
        <taxon>Sordariales</taxon>
        <taxon>Naviculisporaceae</taxon>
        <taxon>Rhypophila</taxon>
    </lineage>
</organism>
<feature type="compositionally biased region" description="Pro residues" evidence="1">
    <location>
        <begin position="45"/>
        <end position="57"/>
    </location>
</feature>
<dbReference type="EMBL" id="MU858199">
    <property type="protein sequence ID" value="KAK4209624.1"/>
    <property type="molecule type" value="Genomic_DNA"/>
</dbReference>
<evidence type="ECO:0000256" key="1">
    <source>
        <dbReference type="SAM" id="MobiDB-lite"/>
    </source>
</evidence>
<protein>
    <submittedName>
        <fullName evidence="2">Uncharacterized protein</fullName>
    </submittedName>
</protein>
<feature type="compositionally biased region" description="Basic residues" evidence="1">
    <location>
        <begin position="1"/>
        <end position="10"/>
    </location>
</feature>
<feature type="region of interest" description="Disordered" evidence="1">
    <location>
        <begin position="1"/>
        <end position="73"/>
    </location>
</feature>
<feature type="compositionally biased region" description="Basic and acidic residues" evidence="1">
    <location>
        <begin position="22"/>
        <end position="35"/>
    </location>
</feature>
<keyword evidence="3" id="KW-1185">Reference proteome</keyword>
<accession>A0AAN6XZK3</accession>
<evidence type="ECO:0000313" key="2">
    <source>
        <dbReference type="EMBL" id="KAK4209624.1"/>
    </source>
</evidence>
<name>A0AAN6XZK3_9PEZI</name>